<dbReference type="GO" id="GO:0006364">
    <property type="term" value="P:rRNA processing"/>
    <property type="evidence" value="ECO:0007669"/>
    <property type="project" value="UniProtKB-UniRule"/>
</dbReference>
<dbReference type="PANTHER" id="PTHR46986:SF1">
    <property type="entry name" value="ENDORIBONUCLEASE YBEY, CHLOROPLASTIC"/>
    <property type="match status" value="1"/>
</dbReference>
<dbReference type="GO" id="GO:0004521">
    <property type="term" value="F:RNA endonuclease activity"/>
    <property type="evidence" value="ECO:0007669"/>
    <property type="project" value="UniProtKB-UniRule"/>
</dbReference>
<evidence type="ECO:0000256" key="7">
    <source>
        <dbReference type="HAMAP-Rule" id="MF_00009"/>
    </source>
</evidence>
<gene>
    <name evidence="7" type="primary">ybeY</name>
    <name evidence="8" type="ORF">BED41_06735</name>
</gene>
<dbReference type="RefSeq" id="WP_066744294.1">
    <property type="nucleotide sequence ID" value="NZ_CP016757.1"/>
</dbReference>
<keyword evidence="7" id="KW-0698">rRNA processing</keyword>
<keyword evidence="5 7" id="KW-0378">Hydrolase</keyword>
<organism evidence="8 9">
    <name type="scientific">Cloacibacillus porcorum</name>
    <dbReference type="NCBI Taxonomy" id="1197717"/>
    <lineage>
        <taxon>Bacteria</taxon>
        <taxon>Thermotogati</taxon>
        <taxon>Synergistota</taxon>
        <taxon>Synergistia</taxon>
        <taxon>Synergistales</taxon>
        <taxon>Synergistaceae</taxon>
        <taxon>Cloacibacillus</taxon>
    </lineage>
</organism>
<dbReference type="GO" id="GO:0004222">
    <property type="term" value="F:metalloendopeptidase activity"/>
    <property type="evidence" value="ECO:0007669"/>
    <property type="project" value="InterPro"/>
</dbReference>
<dbReference type="Proteomes" id="UP000093044">
    <property type="component" value="Chromosome"/>
</dbReference>
<dbReference type="EC" id="3.1.-.-" evidence="7"/>
<reference evidence="8" key="1">
    <citation type="submission" date="2016-08" db="EMBL/GenBank/DDBJ databases">
        <title>Complete genome of Cloacibacillus porcorum.</title>
        <authorList>
            <person name="Looft T."/>
            <person name="Bayles D.O."/>
            <person name="Alt D.P."/>
        </authorList>
    </citation>
    <scope>NUCLEOTIDE SEQUENCE [LARGE SCALE GENOMIC DNA]</scope>
    <source>
        <strain evidence="8">CL-84</strain>
    </source>
</reference>
<dbReference type="InterPro" id="IPR023091">
    <property type="entry name" value="MetalPrtase_cat_dom_sf_prd"/>
</dbReference>
<dbReference type="HAMAP" id="MF_00009">
    <property type="entry name" value="Endoribonucl_YbeY"/>
    <property type="match status" value="1"/>
</dbReference>
<protein>
    <recommendedName>
        <fullName evidence="7">Endoribonuclease YbeY</fullName>
        <ecNumber evidence="7">3.1.-.-</ecNumber>
    </recommendedName>
</protein>
<evidence type="ECO:0000256" key="5">
    <source>
        <dbReference type="ARBA" id="ARBA00022801"/>
    </source>
</evidence>
<comment type="cofactor">
    <cofactor evidence="7">
        <name>Zn(2+)</name>
        <dbReference type="ChEBI" id="CHEBI:29105"/>
    </cofactor>
    <text evidence="7">Binds 1 zinc ion.</text>
</comment>
<dbReference type="STRING" id="1197717.BED41_06735"/>
<name>A0A1B2I4A8_9BACT</name>
<feature type="binding site" evidence="7">
    <location>
        <position position="135"/>
    </location>
    <ligand>
        <name>Zn(2+)</name>
        <dbReference type="ChEBI" id="CHEBI:29105"/>
        <note>catalytic</note>
    </ligand>
</feature>
<comment type="similarity">
    <text evidence="1 7">Belongs to the endoribonuclease YbeY family.</text>
</comment>
<dbReference type="InterPro" id="IPR020549">
    <property type="entry name" value="YbeY_CS"/>
</dbReference>
<keyword evidence="7" id="KW-0690">Ribosome biogenesis</keyword>
<dbReference type="KEGG" id="cpor:BED41_06735"/>
<dbReference type="GeneID" id="83057544"/>
<feature type="binding site" evidence="7">
    <location>
        <position position="131"/>
    </location>
    <ligand>
        <name>Zn(2+)</name>
        <dbReference type="ChEBI" id="CHEBI:29105"/>
        <note>catalytic</note>
    </ligand>
</feature>
<dbReference type="PANTHER" id="PTHR46986">
    <property type="entry name" value="ENDORIBONUCLEASE YBEY, CHLOROPLASTIC"/>
    <property type="match status" value="1"/>
</dbReference>
<dbReference type="EMBL" id="CP016757">
    <property type="protein sequence ID" value="ANZ44810.1"/>
    <property type="molecule type" value="Genomic_DNA"/>
</dbReference>
<dbReference type="Gene3D" id="3.40.390.30">
    <property type="entry name" value="Metalloproteases ('zincins'), catalytic domain"/>
    <property type="match status" value="1"/>
</dbReference>
<accession>A0A1B2I4A8</accession>
<evidence type="ECO:0000313" key="8">
    <source>
        <dbReference type="EMBL" id="ANZ44810.1"/>
    </source>
</evidence>
<dbReference type="InterPro" id="IPR002036">
    <property type="entry name" value="YbeY"/>
</dbReference>
<dbReference type="Pfam" id="PF02130">
    <property type="entry name" value="YbeY"/>
    <property type="match status" value="1"/>
</dbReference>
<dbReference type="AlphaFoldDB" id="A0A1B2I4A8"/>
<feature type="binding site" evidence="7">
    <location>
        <position position="141"/>
    </location>
    <ligand>
        <name>Zn(2+)</name>
        <dbReference type="ChEBI" id="CHEBI:29105"/>
        <note>catalytic</note>
    </ligand>
</feature>
<dbReference type="PROSITE" id="PS01306">
    <property type="entry name" value="UPF0054"/>
    <property type="match status" value="1"/>
</dbReference>
<keyword evidence="6 7" id="KW-0862">Zinc</keyword>
<evidence type="ECO:0000256" key="6">
    <source>
        <dbReference type="ARBA" id="ARBA00022833"/>
    </source>
</evidence>
<dbReference type="SUPFAM" id="SSF55486">
    <property type="entry name" value="Metalloproteases ('zincins'), catalytic domain"/>
    <property type="match status" value="1"/>
</dbReference>
<evidence type="ECO:0000256" key="1">
    <source>
        <dbReference type="ARBA" id="ARBA00010875"/>
    </source>
</evidence>
<keyword evidence="4 7" id="KW-0255">Endonuclease</keyword>
<sequence length="165" mass="18418">MKTTIHCGEIFNESNSSMCCGERIKKLEKILSAYLEKTNILPEAAAECEISLTFADVDQIAGINEEYREVAGPTDVLSFPMWENEDGGFEPPEDWERLTLGDIIVCPEIVAKNAADNGKTAECETVLVICHGFLHLIGFDHADNAERERMWQIQDSLVSEFFAEG</sequence>
<keyword evidence="7" id="KW-0963">Cytoplasm</keyword>
<dbReference type="GO" id="GO:0008270">
    <property type="term" value="F:zinc ion binding"/>
    <property type="evidence" value="ECO:0007669"/>
    <property type="project" value="UniProtKB-UniRule"/>
</dbReference>
<comment type="subcellular location">
    <subcellularLocation>
        <location evidence="7">Cytoplasm</location>
    </subcellularLocation>
</comment>
<dbReference type="NCBIfam" id="TIGR00043">
    <property type="entry name" value="rRNA maturation RNase YbeY"/>
    <property type="match status" value="1"/>
</dbReference>
<evidence type="ECO:0000256" key="4">
    <source>
        <dbReference type="ARBA" id="ARBA00022759"/>
    </source>
</evidence>
<dbReference type="GO" id="GO:0005737">
    <property type="term" value="C:cytoplasm"/>
    <property type="evidence" value="ECO:0007669"/>
    <property type="project" value="UniProtKB-SubCell"/>
</dbReference>
<comment type="function">
    <text evidence="7">Single strand-specific metallo-endoribonuclease involved in late-stage 70S ribosome quality control and in maturation of the 3' terminus of the 16S rRNA.</text>
</comment>
<evidence type="ECO:0000256" key="3">
    <source>
        <dbReference type="ARBA" id="ARBA00022723"/>
    </source>
</evidence>
<proteinExistence type="inferred from homology"/>
<evidence type="ECO:0000313" key="9">
    <source>
        <dbReference type="Proteomes" id="UP000093044"/>
    </source>
</evidence>
<keyword evidence="2 7" id="KW-0540">Nuclease</keyword>
<evidence type="ECO:0000256" key="2">
    <source>
        <dbReference type="ARBA" id="ARBA00022722"/>
    </source>
</evidence>
<keyword evidence="9" id="KW-1185">Reference proteome</keyword>
<keyword evidence="3 7" id="KW-0479">Metal-binding</keyword>